<organism evidence="1 2">
    <name type="scientific">Panagrolaimus sp. ES5</name>
    <dbReference type="NCBI Taxonomy" id="591445"/>
    <lineage>
        <taxon>Eukaryota</taxon>
        <taxon>Metazoa</taxon>
        <taxon>Ecdysozoa</taxon>
        <taxon>Nematoda</taxon>
        <taxon>Chromadorea</taxon>
        <taxon>Rhabditida</taxon>
        <taxon>Tylenchina</taxon>
        <taxon>Panagrolaimomorpha</taxon>
        <taxon>Panagrolaimoidea</taxon>
        <taxon>Panagrolaimidae</taxon>
        <taxon>Panagrolaimus</taxon>
    </lineage>
</organism>
<proteinExistence type="predicted"/>
<reference evidence="2" key="1">
    <citation type="submission" date="2022-11" db="UniProtKB">
        <authorList>
            <consortium name="WormBaseParasite"/>
        </authorList>
    </citation>
    <scope>IDENTIFICATION</scope>
</reference>
<evidence type="ECO:0000313" key="1">
    <source>
        <dbReference type="Proteomes" id="UP000887579"/>
    </source>
</evidence>
<name>A0AC34G0Y2_9BILA</name>
<accession>A0AC34G0Y2</accession>
<dbReference type="Proteomes" id="UP000887579">
    <property type="component" value="Unplaced"/>
</dbReference>
<protein>
    <submittedName>
        <fullName evidence="2">Uncharacterized protein</fullName>
    </submittedName>
</protein>
<dbReference type="WBParaSite" id="ES5_v2.g23338.t1">
    <property type="protein sequence ID" value="ES5_v2.g23338.t1"/>
    <property type="gene ID" value="ES5_v2.g23338"/>
</dbReference>
<evidence type="ECO:0000313" key="2">
    <source>
        <dbReference type="WBParaSite" id="ES5_v2.g23338.t1"/>
    </source>
</evidence>
<sequence>MASRAYNYDNNIFFNNNVSIKIMNEVKTIFFRHGLHERIPDNLISYDDNFNTNLQIPVMDRNGRIFALSSDLHQTFALYSAEKSSCSCFAFGSLVNYQDESPRQTTKCAVDMMAPLQHVSFIESDFCSLITDLMNHISTYTTVKYTFRISHAKLFEALVEIHHWTDDLTFIKKHFSSFSFGGVPCIVDCDIGVLNALSKLTYEEKIFEKFRQNLITMQQSEENLRIITEALKEIEDFAKHIEKVCGKKNILL</sequence>